<keyword evidence="4" id="KW-0812">Transmembrane</keyword>
<feature type="transmembrane region" description="Helical" evidence="4">
    <location>
        <begin position="372"/>
        <end position="391"/>
    </location>
</feature>
<dbReference type="InterPro" id="IPR011701">
    <property type="entry name" value="MFS"/>
</dbReference>
<feature type="transmembrane region" description="Helical" evidence="4">
    <location>
        <begin position="185"/>
        <end position="208"/>
    </location>
</feature>
<feature type="transmembrane region" description="Helical" evidence="4">
    <location>
        <begin position="411"/>
        <end position="431"/>
    </location>
</feature>
<keyword evidence="4" id="KW-0472">Membrane</keyword>
<feature type="transmembrane region" description="Helical" evidence="4">
    <location>
        <begin position="122"/>
        <end position="145"/>
    </location>
</feature>
<dbReference type="Proteomes" id="UP000193986">
    <property type="component" value="Unassembled WGS sequence"/>
</dbReference>
<evidence type="ECO:0000313" key="7">
    <source>
        <dbReference type="Proteomes" id="UP000193986"/>
    </source>
</evidence>
<comment type="caution">
    <text evidence="6">The sequence shown here is derived from an EMBL/GenBank/DDBJ whole genome shotgun (WGS) entry which is preliminary data.</text>
</comment>
<keyword evidence="7" id="KW-1185">Reference proteome</keyword>
<dbReference type="InterPro" id="IPR050327">
    <property type="entry name" value="Proton-linked_MCT"/>
</dbReference>
<reference evidence="6 7" key="1">
    <citation type="submission" date="2016-07" db="EMBL/GenBank/DDBJ databases">
        <title>Pervasive Adenine N6-methylation of Active Genes in Fungi.</title>
        <authorList>
            <consortium name="DOE Joint Genome Institute"/>
            <person name="Mondo S.J."/>
            <person name="Dannebaum R.O."/>
            <person name="Kuo R.C."/>
            <person name="Labutti K."/>
            <person name="Haridas S."/>
            <person name="Kuo A."/>
            <person name="Salamov A."/>
            <person name="Ahrendt S.R."/>
            <person name="Lipzen A."/>
            <person name="Sullivan W."/>
            <person name="Andreopoulos W.B."/>
            <person name="Clum A."/>
            <person name="Lindquist E."/>
            <person name="Daum C."/>
            <person name="Ramamoorthy G.K."/>
            <person name="Gryganskyi A."/>
            <person name="Culley D."/>
            <person name="Magnuson J.K."/>
            <person name="James T.Y."/>
            <person name="O'Malley M.A."/>
            <person name="Stajich J.E."/>
            <person name="Spatafora J.W."/>
            <person name="Visel A."/>
            <person name="Grigoriev I.V."/>
        </authorList>
    </citation>
    <scope>NUCLEOTIDE SEQUENCE [LARGE SCALE GENOMIC DNA]</scope>
    <source>
        <strain evidence="6 7">68-887.2</strain>
    </source>
</reference>
<sequence>MALQLQISNGADIELSPAVVPVSNQEPAIGSSSENAVDSPAPSSGDSNRQAVIICIACFTIVFTACGTLFAFGVYQELYEQLAKESGTPFTGASPAAIDLIGTLAVSFMTIGAPYSTAWAKLFSPSAVAGTGGALFGLACVLASFSVRLWQFELTQGLLLGIATCLSYMPAVTVAPTWYGPRRGLAMGIILSGTGVGGLVWAPAITALVNAVGYRNTLRISGAVSAVMMMLAASVLRWDSKTAERLRVERNGRSGPWHKSVWNVPLINWRIARTRTFVVQLLGTTVQAAAYYTPVFFFSTYARTLGFSTTAGANFIAVNNACNAIGKILVGIIADRCGRLNTLFVVTMLSSVVSCGLWLPSSLCNQVAVGRGLFITYSVTYGIFASPYVSLFPTSLVELFGPANFASVNGALYMARGLGTLVGTPTAGVLIRSSLDTVSPEAYWRMVLLVTALLGAAAAAALWVRLASKVEGRL</sequence>
<evidence type="ECO:0000256" key="3">
    <source>
        <dbReference type="SAM" id="MobiDB-lite"/>
    </source>
</evidence>
<dbReference type="GO" id="GO:0022857">
    <property type="term" value="F:transmembrane transporter activity"/>
    <property type="evidence" value="ECO:0007669"/>
    <property type="project" value="InterPro"/>
</dbReference>
<dbReference type="PANTHER" id="PTHR11360:SF284">
    <property type="entry name" value="EG:103B4.3 PROTEIN-RELATED"/>
    <property type="match status" value="1"/>
</dbReference>
<dbReference type="SUPFAM" id="SSF103473">
    <property type="entry name" value="MFS general substrate transporter"/>
    <property type="match status" value="1"/>
</dbReference>
<dbReference type="Gene3D" id="1.20.1250.20">
    <property type="entry name" value="MFS general substrate transporter like domains"/>
    <property type="match status" value="2"/>
</dbReference>
<dbReference type="Pfam" id="PF07690">
    <property type="entry name" value="MFS_1"/>
    <property type="match status" value="1"/>
</dbReference>
<evidence type="ECO:0000256" key="4">
    <source>
        <dbReference type="SAM" id="Phobius"/>
    </source>
</evidence>
<dbReference type="InterPro" id="IPR020846">
    <property type="entry name" value="MFS_dom"/>
</dbReference>
<evidence type="ECO:0000313" key="6">
    <source>
        <dbReference type="EMBL" id="ORY22845.1"/>
    </source>
</evidence>
<dbReference type="AlphaFoldDB" id="A0A1Y2ALL7"/>
<dbReference type="PANTHER" id="PTHR11360">
    <property type="entry name" value="MONOCARBOXYLATE TRANSPORTER"/>
    <property type="match status" value="1"/>
</dbReference>
<proteinExistence type="inferred from homology"/>
<keyword evidence="4" id="KW-1133">Transmembrane helix</keyword>
<comment type="subcellular location">
    <subcellularLocation>
        <location evidence="1">Membrane</location>
        <topology evidence="1">Multi-pass membrane protein</topology>
    </subcellularLocation>
</comment>
<feature type="region of interest" description="Disordered" evidence="3">
    <location>
        <begin position="25"/>
        <end position="45"/>
    </location>
</feature>
<feature type="domain" description="Major facilitator superfamily (MFS) profile" evidence="5">
    <location>
        <begin position="276"/>
        <end position="474"/>
    </location>
</feature>
<feature type="transmembrane region" description="Helical" evidence="4">
    <location>
        <begin position="157"/>
        <end position="179"/>
    </location>
</feature>
<feature type="transmembrane region" description="Helical" evidence="4">
    <location>
        <begin position="340"/>
        <end position="360"/>
    </location>
</feature>
<comment type="similarity">
    <text evidence="2">Belongs to the major facilitator superfamily. Monocarboxylate porter (TC 2.A.1.13) family.</text>
</comment>
<name>A0A1Y2ALL7_9TREE</name>
<evidence type="ECO:0000256" key="2">
    <source>
        <dbReference type="ARBA" id="ARBA00006727"/>
    </source>
</evidence>
<feature type="transmembrane region" description="Helical" evidence="4">
    <location>
        <begin position="311"/>
        <end position="334"/>
    </location>
</feature>
<evidence type="ECO:0000259" key="5">
    <source>
        <dbReference type="PROSITE" id="PS50850"/>
    </source>
</evidence>
<dbReference type="GO" id="GO:0016020">
    <property type="term" value="C:membrane"/>
    <property type="evidence" value="ECO:0007669"/>
    <property type="project" value="UniProtKB-SubCell"/>
</dbReference>
<feature type="transmembrane region" description="Helical" evidence="4">
    <location>
        <begin position="51"/>
        <end position="75"/>
    </location>
</feature>
<feature type="transmembrane region" description="Helical" evidence="4">
    <location>
        <begin position="96"/>
        <end position="116"/>
    </location>
</feature>
<organism evidence="6 7">
    <name type="scientific">Naematelia encephala</name>
    <dbReference type="NCBI Taxonomy" id="71784"/>
    <lineage>
        <taxon>Eukaryota</taxon>
        <taxon>Fungi</taxon>
        <taxon>Dikarya</taxon>
        <taxon>Basidiomycota</taxon>
        <taxon>Agaricomycotina</taxon>
        <taxon>Tremellomycetes</taxon>
        <taxon>Tremellales</taxon>
        <taxon>Naemateliaceae</taxon>
        <taxon>Naematelia</taxon>
    </lineage>
</organism>
<evidence type="ECO:0000256" key="1">
    <source>
        <dbReference type="ARBA" id="ARBA00004141"/>
    </source>
</evidence>
<dbReference type="InterPro" id="IPR036259">
    <property type="entry name" value="MFS_trans_sf"/>
</dbReference>
<dbReference type="OrthoDB" id="2213137at2759"/>
<feature type="transmembrane region" description="Helical" evidence="4">
    <location>
        <begin position="277"/>
        <end position="299"/>
    </location>
</feature>
<dbReference type="PROSITE" id="PS50850">
    <property type="entry name" value="MFS"/>
    <property type="match status" value="1"/>
</dbReference>
<accession>A0A1Y2ALL7</accession>
<gene>
    <name evidence="6" type="ORF">BCR39DRAFT_550810</name>
</gene>
<dbReference type="InParanoid" id="A0A1Y2ALL7"/>
<protein>
    <submittedName>
        <fullName evidence="6">Major facilitator superfamily domain-containing protein</fullName>
    </submittedName>
</protein>
<feature type="transmembrane region" description="Helical" evidence="4">
    <location>
        <begin position="443"/>
        <end position="464"/>
    </location>
</feature>
<dbReference type="EMBL" id="MCFC01000087">
    <property type="protein sequence ID" value="ORY22845.1"/>
    <property type="molecule type" value="Genomic_DNA"/>
</dbReference>